<reference evidence="1" key="2">
    <citation type="submission" date="2025-03" db="EMBL/GenBank/DDBJ databases">
        <authorList>
            <consortium name="ELIXIR-Norway"/>
            <consortium name="Elixir Norway"/>
        </authorList>
    </citation>
    <scope>NUCLEOTIDE SEQUENCE</scope>
</reference>
<name>A0AC59ZKT4_RANTA</name>
<accession>A0AC59ZKT4</accession>
<proteinExistence type="predicted"/>
<gene>
    <name evidence="1" type="ORF">MRATA1EN22A_LOCUS19674</name>
</gene>
<reference evidence="1" key="1">
    <citation type="submission" date="2023-05" db="EMBL/GenBank/DDBJ databases">
        <authorList>
            <consortium name="ELIXIR-Norway"/>
        </authorList>
    </citation>
    <scope>NUCLEOTIDE SEQUENCE</scope>
</reference>
<sequence length="68" mass="7223">KHLLVHLLHGHVVSENDGHSQTAATAEIKGDITCLVPAIGWVSSTLLEPLRLAALAAQQSKAGMRTCR</sequence>
<feature type="non-terminal residue" evidence="1">
    <location>
        <position position="1"/>
    </location>
</feature>
<organism evidence="1 2">
    <name type="scientific">Rangifer tarandus platyrhynchus</name>
    <name type="common">Svalbard reindeer</name>
    <dbReference type="NCBI Taxonomy" id="3082113"/>
    <lineage>
        <taxon>Eukaryota</taxon>
        <taxon>Metazoa</taxon>
        <taxon>Chordata</taxon>
        <taxon>Craniata</taxon>
        <taxon>Vertebrata</taxon>
        <taxon>Euteleostomi</taxon>
        <taxon>Mammalia</taxon>
        <taxon>Eutheria</taxon>
        <taxon>Laurasiatheria</taxon>
        <taxon>Artiodactyla</taxon>
        <taxon>Ruminantia</taxon>
        <taxon>Pecora</taxon>
        <taxon>Cervidae</taxon>
        <taxon>Odocoileinae</taxon>
        <taxon>Rangifer</taxon>
    </lineage>
</organism>
<dbReference type="EMBL" id="OX596087">
    <property type="protein sequence ID" value="CAN0451634.1"/>
    <property type="molecule type" value="Genomic_DNA"/>
</dbReference>
<evidence type="ECO:0000313" key="2">
    <source>
        <dbReference type="Proteomes" id="UP001162501"/>
    </source>
</evidence>
<dbReference type="Proteomes" id="UP001162501">
    <property type="component" value="Chromosome 3"/>
</dbReference>
<protein>
    <submittedName>
        <fullName evidence="1">Uncharacterized protein</fullName>
    </submittedName>
</protein>
<evidence type="ECO:0000313" key="1">
    <source>
        <dbReference type="EMBL" id="CAN0451634.1"/>
    </source>
</evidence>